<organism evidence="1 2">
    <name type="scientific">Myotis brandtii</name>
    <name type="common">Brandt's bat</name>
    <dbReference type="NCBI Taxonomy" id="109478"/>
    <lineage>
        <taxon>Eukaryota</taxon>
        <taxon>Metazoa</taxon>
        <taxon>Chordata</taxon>
        <taxon>Craniata</taxon>
        <taxon>Vertebrata</taxon>
        <taxon>Euteleostomi</taxon>
        <taxon>Mammalia</taxon>
        <taxon>Eutheria</taxon>
        <taxon>Laurasiatheria</taxon>
        <taxon>Chiroptera</taxon>
        <taxon>Yangochiroptera</taxon>
        <taxon>Vespertilionidae</taxon>
        <taxon>Myotis</taxon>
    </lineage>
</organism>
<dbReference type="Proteomes" id="UP000052978">
    <property type="component" value="Unassembled WGS sequence"/>
</dbReference>
<name>S7N4X2_MYOBR</name>
<protein>
    <submittedName>
        <fullName evidence="1">Uncharacterized protein</fullName>
    </submittedName>
</protein>
<evidence type="ECO:0000313" key="2">
    <source>
        <dbReference type="Proteomes" id="UP000052978"/>
    </source>
</evidence>
<evidence type="ECO:0000313" key="1">
    <source>
        <dbReference type="EMBL" id="EPQ11145.1"/>
    </source>
</evidence>
<dbReference type="EMBL" id="KE163197">
    <property type="protein sequence ID" value="EPQ11145.1"/>
    <property type="molecule type" value="Genomic_DNA"/>
</dbReference>
<proteinExistence type="predicted"/>
<dbReference type="AlphaFoldDB" id="S7N4X2"/>
<reference evidence="1 2" key="1">
    <citation type="journal article" date="2013" name="Nat. Commun.">
        <title>Genome analysis reveals insights into physiology and longevity of the Brandt's bat Myotis brandtii.</title>
        <authorList>
            <person name="Seim I."/>
            <person name="Fang X."/>
            <person name="Xiong Z."/>
            <person name="Lobanov A.V."/>
            <person name="Huang Z."/>
            <person name="Ma S."/>
            <person name="Feng Y."/>
            <person name="Turanov A.A."/>
            <person name="Zhu Y."/>
            <person name="Lenz T.L."/>
            <person name="Gerashchenko M.V."/>
            <person name="Fan D."/>
            <person name="Hee Yim S."/>
            <person name="Yao X."/>
            <person name="Jordan D."/>
            <person name="Xiong Y."/>
            <person name="Ma Y."/>
            <person name="Lyapunov A.N."/>
            <person name="Chen G."/>
            <person name="Kulakova O.I."/>
            <person name="Sun Y."/>
            <person name="Lee S.G."/>
            <person name="Bronson R.T."/>
            <person name="Moskalev A.A."/>
            <person name="Sunyaev S.R."/>
            <person name="Zhang G."/>
            <person name="Krogh A."/>
            <person name="Wang J."/>
            <person name="Gladyshev V.N."/>
        </authorList>
    </citation>
    <scope>NUCLEOTIDE SEQUENCE [LARGE SCALE GENOMIC DNA]</scope>
</reference>
<keyword evidence="2" id="KW-1185">Reference proteome</keyword>
<accession>S7N4X2</accession>
<sequence>MPVTLIWHCHHADGMGLIQAAKMSSLATKEWNKELPDVKLRRKRHFNISKLKLHCHGKNLRASLTVK</sequence>
<gene>
    <name evidence="1" type="ORF">D623_10019152</name>
</gene>